<evidence type="ECO:0000256" key="2">
    <source>
        <dbReference type="ARBA" id="ARBA00023002"/>
    </source>
</evidence>
<dbReference type="InterPro" id="IPR057326">
    <property type="entry name" value="KR_dom"/>
</dbReference>
<gene>
    <name evidence="4" type="ORF">ABLG96_10390</name>
</gene>
<accession>A0AAU8DTH9</accession>
<feature type="domain" description="Ketoreductase" evidence="3">
    <location>
        <begin position="7"/>
        <end position="187"/>
    </location>
</feature>
<evidence type="ECO:0000313" key="4">
    <source>
        <dbReference type="EMBL" id="XCG65645.1"/>
    </source>
</evidence>
<dbReference type="InterPro" id="IPR020904">
    <property type="entry name" value="Sc_DH/Rdtase_CS"/>
</dbReference>
<protein>
    <submittedName>
        <fullName evidence="4">SDR family NAD(P)-dependent oxidoreductase</fullName>
    </submittedName>
</protein>
<dbReference type="Pfam" id="PF13561">
    <property type="entry name" value="adh_short_C2"/>
    <property type="match status" value="1"/>
</dbReference>
<dbReference type="FunFam" id="3.40.50.720:FF:000173">
    <property type="entry name" value="3-oxoacyl-[acyl-carrier protein] reductase"/>
    <property type="match status" value="1"/>
</dbReference>
<dbReference type="PANTHER" id="PTHR42879">
    <property type="entry name" value="3-OXOACYL-(ACYL-CARRIER-PROTEIN) REDUCTASE"/>
    <property type="match status" value="1"/>
</dbReference>
<dbReference type="PRINTS" id="PR00080">
    <property type="entry name" value="SDRFAMILY"/>
</dbReference>
<dbReference type="InterPro" id="IPR036291">
    <property type="entry name" value="NAD(P)-bd_dom_sf"/>
</dbReference>
<dbReference type="SMART" id="SM00822">
    <property type="entry name" value="PKS_KR"/>
    <property type="match status" value="1"/>
</dbReference>
<evidence type="ECO:0000259" key="3">
    <source>
        <dbReference type="SMART" id="SM00822"/>
    </source>
</evidence>
<dbReference type="Gene3D" id="3.40.50.720">
    <property type="entry name" value="NAD(P)-binding Rossmann-like Domain"/>
    <property type="match status" value="1"/>
</dbReference>
<dbReference type="AlphaFoldDB" id="A0AAU8DTH9"/>
<comment type="similarity">
    <text evidence="1">Belongs to the short-chain dehydrogenases/reductases (SDR) family.</text>
</comment>
<dbReference type="InterPro" id="IPR002347">
    <property type="entry name" value="SDR_fam"/>
</dbReference>
<dbReference type="InterPro" id="IPR050259">
    <property type="entry name" value="SDR"/>
</dbReference>
<dbReference type="GO" id="GO:0032787">
    <property type="term" value="P:monocarboxylic acid metabolic process"/>
    <property type="evidence" value="ECO:0007669"/>
    <property type="project" value="UniProtKB-ARBA"/>
</dbReference>
<reference evidence="4" key="1">
    <citation type="submission" date="2024-05" db="EMBL/GenBank/DDBJ databases">
        <authorList>
            <person name="Cai S.Y."/>
            <person name="Jin L.M."/>
            <person name="Li H.R."/>
        </authorList>
    </citation>
    <scope>NUCLEOTIDE SEQUENCE</scope>
    <source>
        <strain evidence="4">A5-74</strain>
    </source>
</reference>
<dbReference type="EMBL" id="CP159218">
    <property type="protein sequence ID" value="XCG65645.1"/>
    <property type="molecule type" value="Genomic_DNA"/>
</dbReference>
<dbReference type="PRINTS" id="PR00081">
    <property type="entry name" value="GDHRDH"/>
</dbReference>
<dbReference type="PROSITE" id="PS00061">
    <property type="entry name" value="ADH_SHORT"/>
    <property type="match status" value="1"/>
</dbReference>
<dbReference type="RefSeq" id="WP_353651250.1">
    <property type="nucleotide sequence ID" value="NZ_CP159218.1"/>
</dbReference>
<dbReference type="SUPFAM" id="SSF51735">
    <property type="entry name" value="NAD(P)-binding Rossmann-fold domains"/>
    <property type="match status" value="1"/>
</dbReference>
<name>A0AAU8DTH9_9ACTN</name>
<evidence type="ECO:0000256" key="1">
    <source>
        <dbReference type="ARBA" id="ARBA00006484"/>
    </source>
</evidence>
<dbReference type="PANTHER" id="PTHR42879:SF2">
    <property type="entry name" value="3-OXOACYL-[ACYL-CARRIER-PROTEIN] REDUCTASE FABG"/>
    <property type="match status" value="1"/>
</dbReference>
<sequence length="250" mass="25777">MNRPHQRVALVTGAARGIGLEIAAELARSGMLVALADLGDSAAEAAQALQHSGFEVMSVTMDVTDEPSVAHAVATVTRRWAAPAVLVNNAGISRPAATLDTGLDDWNQVLAVNLTGPFLCSRACLPAMQDAGWGRVVMISSFNAKSAPVNGDNASYAASKAGLTGLIHNLAVEFGPSGITVNGIAPGIVDTALLRQAHTPERRAELVRRLPVGRFTTPAEIAATAAFLVSDGAASITGEIVNVNGGLYFD</sequence>
<keyword evidence="2" id="KW-0560">Oxidoreductase</keyword>
<dbReference type="GO" id="GO:0016491">
    <property type="term" value="F:oxidoreductase activity"/>
    <property type="evidence" value="ECO:0007669"/>
    <property type="project" value="UniProtKB-KW"/>
</dbReference>
<proteinExistence type="inferred from homology"/>
<dbReference type="NCBIfam" id="NF009466">
    <property type="entry name" value="PRK12826.1-2"/>
    <property type="match status" value="1"/>
</dbReference>
<organism evidence="4">
    <name type="scientific">Nakamurella sp. A5-74</name>
    <dbReference type="NCBI Taxonomy" id="3158264"/>
    <lineage>
        <taxon>Bacteria</taxon>
        <taxon>Bacillati</taxon>
        <taxon>Actinomycetota</taxon>
        <taxon>Actinomycetes</taxon>
        <taxon>Nakamurellales</taxon>
        <taxon>Nakamurellaceae</taxon>
        <taxon>Nakamurella</taxon>
    </lineage>
</organism>